<proteinExistence type="predicted"/>
<gene>
    <name evidence="1" type="ORF">H5410_019544</name>
</gene>
<organism evidence="1 2">
    <name type="scientific">Solanum commersonii</name>
    <name type="common">Commerson's wild potato</name>
    <name type="synonym">Commerson's nightshade</name>
    <dbReference type="NCBI Taxonomy" id="4109"/>
    <lineage>
        <taxon>Eukaryota</taxon>
        <taxon>Viridiplantae</taxon>
        <taxon>Streptophyta</taxon>
        <taxon>Embryophyta</taxon>
        <taxon>Tracheophyta</taxon>
        <taxon>Spermatophyta</taxon>
        <taxon>Magnoliopsida</taxon>
        <taxon>eudicotyledons</taxon>
        <taxon>Gunneridae</taxon>
        <taxon>Pentapetalae</taxon>
        <taxon>asterids</taxon>
        <taxon>lamiids</taxon>
        <taxon>Solanales</taxon>
        <taxon>Solanaceae</taxon>
        <taxon>Solanoideae</taxon>
        <taxon>Solaneae</taxon>
        <taxon>Solanum</taxon>
    </lineage>
</organism>
<sequence>MQIQRLQYKKVLLVLDDVDQLDALARKLQKACWFEVLGKLKYINLSELVRTPDFSGIPNLESLVLEGCVNLVVTIRIRLNFSKIKL</sequence>
<dbReference type="AlphaFoldDB" id="A0A9J5Z8N2"/>
<dbReference type="OrthoDB" id="1733683at2759"/>
<accession>A0A9J5Z8N2</accession>
<keyword evidence="2" id="KW-1185">Reference proteome</keyword>
<dbReference type="EMBL" id="JACXVP010000004">
    <property type="protein sequence ID" value="KAG5608263.1"/>
    <property type="molecule type" value="Genomic_DNA"/>
</dbReference>
<evidence type="ECO:0000313" key="1">
    <source>
        <dbReference type="EMBL" id="KAG5608263.1"/>
    </source>
</evidence>
<reference evidence="1 2" key="1">
    <citation type="submission" date="2020-09" db="EMBL/GenBank/DDBJ databases">
        <title>De no assembly of potato wild relative species, Solanum commersonii.</title>
        <authorList>
            <person name="Cho K."/>
        </authorList>
    </citation>
    <scope>NUCLEOTIDE SEQUENCE [LARGE SCALE GENOMIC DNA]</scope>
    <source>
        <strain evidence="1">LZ3.2</strain>
        <tissue evidence="1">Leaf</tissue>
    </source>
</reference>
<dbReference type="Proteomes" id="UP000824120">
    <property type="component" value="Chromosome 4"/>
</dbReference>
<evidence type="ECO:0000313" key="2">
    <source>
        <dbReference type="Proteomes" id="UP000824120"/>
    </source>
</evidence>
<comment type="caution">
    <text evidence="1">The sequence shown here is derived from an EMBL/GenBank/DDBJ whole genome shotgun (WGS) entry which is preliminary data.</text>
</comment>
<protein>
    <submittedName>
        <fullName evidence="1">Uncharacterized protein</fullName>
    </submittedName>
</protein>
<name>A0A9J5Z8N2_SOLCO</name>